<reference evidence="9 10" key="1">
    <citation type="journal article" date="2015" name="Genome Announc.">
        <title>Complete Genome of Geobacter pickeringii G13T, a Metal-Reducing Isolate from Sedimentary Kaolin Deposits.</title>
        <authorList>
            <person name="Badalamenti J.P."/>
            <person name="Bond D.R."/>
        </authorList>
    </citation>
    <scope>NUCLEOTIDE SEQUENCE [LARGE SCALE GENOMIC DNA]</scope>
    <source>
        <strain evidence="9 10">G13</strain>
    </source>
</reference>
<dbReference type="GO" id="GO:0035435">
    <property type="term" value="P:phosphate ion transmembrane transport"/>
    <property type="evidence" value="ECO:0007669"/>
    <property type="project" value="InterPro"/>
</dbReference>
<evidence type="ECO:0000256" key="7">
    <source>
        <dbReference type="SAM" id="SignalP"/>
    </source>
</evidence>
<evidence type="ECO:0000256" key="5">
    <source>
        <dbReference type="ARBA" id="ARBA00022592"/>
    </source>
</evidence>
<keyword evidence="4 6" id="KW-0813">Transport</keyword>
<evidence type="ECO:0000259" key="8">
    <source>
        <dbReference type="Pfam" id="PF12849"/>
    </source>
</evidence>
<evidence type="ECO:0000256" key="3">
    <source>
        <dbReference type="ARBA" id="ARBA00011529"/>
    </source>
</evidence>
<sequence>MFNTIRKGIALLALMATTAVAGQAGAETLINGAGATFPYPLYSKWFSEYAKIDPSVKFNYQSIGSGGGIKQITAQTVDFGASDKFLSDAELAAAPGKLLHIPTVMGAVVVTYNVPGAPKGLKLKVDDVADIFLGKITKWNDPRIADDNPGVKLPNAPIVVVHRSDGSGTTSIFTDFLSGVSGEWAQKVGKGASVKWPVGLGGKGNEGVAGQVKTTADSIGYVELAYAFENKLPYATLKNKSGHWVEPSIQSTSAAAAAAVKHMPADYRLSLVNQPGKDAYPIVGFTWLLVYEHQKDAAKGKKLVEFLNWSLHNGQKMAAPLLYAPLPENVKKMVEKTIKTIK</sequence>
<proteinExistence type="inferred from homology"/>
<accession>A0A0B5BFE5</accession>
<dbReference type="Pfam" id="PF12849">
    <property type="entry name" value="PBP_like_2"/>
    <property type="match status" value="1"/>
</dbReference>
<evidence type="ECO:0000256" key="6">
    <source>
        <dbReference type="PIRNR" id="PIRNR002756"/>
    </source>
</evidence>
<dbReference type="HOGENOM" id="CLU_034528_1_1_7"/>
<dbReference type="InterPro" id="IPR050962">
    <property type="entry name" value="Phosphate-bind_PstS"/>
</dbReference>
<dbReference type="InterPro" id="IPR005673">
    <property type="entry name" value="ABC_phos-bd_PstS"/>
</dbReference>
<evidence type="ECO:0000256" key="4">
    <source>
        <dbReference type="ARBA" id="ARBA00022448"/>
    </source>
</evidence>
<keyword evidence="10" id="KW-1185">Reference proteome</keyword>
<feature type="signal peptide" evidence="7">
    <location>
        <begin position="1"/>
        <end position="21"/>
    </location>
</feature>
<dbReference type="AlphaFoldDB" id="A0A0B5BFE5"/>
<feature type="domain" description="PBP" evidence="8">
    <location>
        <begin position="22"/>
        <end position="309"/>
    </location>
</feature>
<dbReference type="Gene3D" id="3.40.190.10">
    <property type="entry name" value="Periplasmic binding protein-like II"/>
    <property type="match status" value="2"/>
</dbReference>
<evidence type="ECO:0000256" key="2">
    <source>
        <dbReference type="ARBA" id="ARBA00008725"/>
    </source>
</evidence>
<dbReference type="Proteomes" id="UP000057609">
    <property type="component" value="Chromosome"/>
</dbReference>
<dbReference type="OrthoDB" id="9801510at2"/>
<dbReference type="CDD" id="cd13565">
    <property type="entry name" value="PBP2_PstS"/>
    <property type="match status" value="1"/>
</dbReference>
<dbReference type="PANTHER" id="PTHR42996:SF1">
    <property type="entry name" value="PHOSPHATE-BINDING PROTEIN PSTS"/>
    <property type="match status" value="1"/>
</dbReference>
<dbReference type="RefSeq" id="WP_039743235.1">
    <property type="nucleotide sequence ID" value="NZ_CP009788.1"/>
</dbReference>
<dbReference type="SUPFAM" id="SSF53850">
    <property type="entry name" value="Periplasmic binding protein-like II"/>
    <property type="match status" value="1"/>
</dbReference>
<protein>
    <recommendedName>
        <fullName evidence="6">Phosphate-binding protein</fullName>
    </recommendedName>
</protein>
<organism evidence="9 10">
    <name type="scientific">Geobacter pickeringii</name>
    <dbReference type="NCBI Taxonomy" id="345632"/>
    <lineage>
        <taxon>Bacteria</taxon>
        <taxon>Pseudomonadati</taxon>
        <taxon>Thermodesulfobacteriota</taxon>
        <taxon>Desulfuromonadia</taxon>
        <taxon>Geobacterales</taxon>
        <taxon>Geobacteraceae</taxon>
        <taxon>Geobacter</taxon>
    </lineage>
</organism>
<keyword evidence="5 6" id="KW-0592">Phosphate transport</keyword>
<comment type="function">
    <text evidence="1">Part of the ABC transporter complex PstSACB involved in phosphate import.</text>
</comment>
<gene>
    <name evidence="9" type="ORF">GPICK_11175</name>
</gene>
<name>A0A0B5BFE5_9BACT</name>
<dbReference type="EMBL" id="CP009788">
    <property type="protein sequence ID" value="AJE03839.1"/>
    <property type="molecule type" value="Genomic_DNA"/>
</dbReference>
<dbReference type="NCBIfam" id="TIGR00975">
    <property type="entry name" value="3a0107s03"/>
    <property type="match status" value="1"/>
</dbReference>
<dbReference type="PIRSF" id="PIRSF002756">
    <property type="entry name" value="PstS"/>
    <property type="match status" value="1"/>
</dbReference>
<dbReference type="InterPro" id="IPR024370">
    <property type="entry name" value="PBP_domain"/>
</dbReference>
<comment type="similarity">
    <text evidence="2 6">Belongs to the PstS family.</text>
</comment>
<dbReference type="GO" id="GO:0043190">
    <property type="term" value="C:ATP-binding cassette (ABC) transporter complex"/>
    <property type="evidence" value="ECO:0007669"/>
    <property type="project" value="InterPro"/>
</dbReference>
<evidence type="ECO:0000313" key="10">
    <source>
        <dbReference type="Proteomes" id="UP000057609"/>
    </source>
</evidence>
<dbReference type="STRING" id="345632.GPICK_11175"/>
<comment type="subunit">
    <text evidence="3">The complex is composed of two ATP-binding proteins (PstB), two transmembrane proteins (PstC and PstA) and a solute-binding protein (PstS).</text>
</comment>
<evidence type="ECO:0000256" key="1">
    <source>
        <dbReference type="ARBA" id="ARBA00002841"/>
    </source>
</evidence>
<dbReference type="KEGG" id="gpi:GPICK_11175"/>
<dbReference type="PANTHER" id="PTHR42996">
    <property type="entry name" value="PHOSPHATE-BINDING PROTEIN PSTS"/>
    <property type="match status" value="1"/>
</dbReference>
<feature type="chain" id="PRO_5002113680" description="Phosphate-binding protein" evidence="7">
    <location>
        <begin position="22"/>
        <end position="342"/>
    </location>
</feature>
<evidence type="ECO:0000313" key="9">
    <source>
        <dbReference type="EMBL" id="AJE03839.1"/>
    </source>
</evidence>
<dbReference type="GO" id="GO:0042301">
    <property type="term" value="F:phosphate ion binding"/>
    <property type="evidence" value="ECO:0007669"/>
    <property type="project" value="InterPro"/>
</dbReference>
<keyword evidence="7" id="KW-0732">Signal</keyword>